<reference evidence="2" key="1">
    <citation type="journal article" date="2020" name="Stud. Mycol.">
        <title>101 Dothideomycetes genomes: a test case for predicting lifestyles and emergence of pathogens.</title>
        <authorList>
            <person name="Haridas S."/>
            <person name="Albert R."/>
            <person name="Binder M."/>
            <person name="Bloem J."/>
            <person name="Labutti K."/>
            <person name="Salamov A."/>
            <person name="Andreopoulos B."/>
            <person name="Baker S."/>
            <person name="Barry K."/>
            <person name="Bills G."/>
            <person name="Bluhm B."/>
            <person name="Cannon C."/>
            <person name="Castanera R."/>
            <person name="Culley D."/>
            <person name="Daum C."/>
            <person name="Ezra D."/>
            <person name="Gonzalez J."/>
            <person name="Henrissat B."/>
            <person name="Kuo A."/>
            <person name="Liang C."/>
            <person name="Lipzen A."/>
            <person name="Lutzoni F."/>
            <person name="Magnuson J."/>
            <person name="Mondo S."/>
            <person name="Nolan M."/>
            <person name="Ohm R."/>
            <person name="Pangilinan J."/>
            <person name="Park H.-J."/>
            <person name="Ramirez L."/>
            <person name="Alfaro M."/>
            <person name="Sun H."/>
            <person name="Tritt A."/>
            <person name="Yoshinaga Y."/>
            <person name="Zwiers L.-H."/>
            <person name="Turgeon B."/>
            <person name="Goodwin S."/>
            <person name="Spatafora J."/>
            <person name="Crous P."/>
            <person name="Grigoriev I."/>
        </authorList>
    </citation>
    <scope>NUCLEOTIDE SEQUENCE</scope>
    <source>
        <strain evidence="2">CBS 101060</strain>
    </source>
</reference>
<dbReference type="InterPro" id="IPR050582">
    <property type="entry name" value="HAD-like_SerB"/>
</dbReference>
<dbReference type="Gene3D" id="3.40.50.1000">
    <property type="entry name" value="HAD superfamily/HAD-like"/>
    <property type="match status" value="1"/>
</dbReference>
<evidence type="ECO:0000259" key="1">
    <source>
        <dbReference type="Pfam" id="PF14681"/>
    </source>
</evidence>
<proteinExistence type="predicted"/>
<dbReference type="GO" id="GO:0036424">
    <property type="term" value="F:L-phosphoserine phosphatase activity"/>
    <property type="evidence" value="ECO:0007669"/>
    <property type="project" value="TreeGrafter"/>
</dbReference>
<dbReference type="PANTHER" id="PTHR43344:SF20">
    <property type="entry name" value="URACIL PHOSPHORIBOSYLTRANSFERASE"/>
    <property type="match status" value="1"/>
</dbReference>
<dbReference type="GO" id="GO:0000287">
    <property type="term" value="F:magnesium ion binding"/>
    <property type="evidence" value="ECO:0007669"/>
    <property type="project" value="TreeGrafter"/>
</dbReference>
<dbReference type="Proteomes" id="UP000799429">
    <property type="component" value="Unassembled WGS sequence"/>
</dbReference>
<dbReference type="SUPFAM" id="SSF56784">
    <property type="entry name" value="HAD-like"/>
    <property type="match status" value="1"/>
</dbReference>
<dbReference type="PANTHER" id="PTHR43344">
    <property type="entry name" value="PHOSPHOSERINE PHOSPHATASE"/>
    <property type="match status" value="1"/>
</dbReference>
<dbReference type="InterPro" id="IPR000836">
    <property type="entry name" value="PRTase_dom"/>
</dbReference>
<dbReference type="Gene3D" id="3.40.50.300">
    <property type="entry name" value="P-loop containing nucleotide triphosphate hydrolases"/>
    <property type="match status" value="1"/>
</dbReference>
<dbReference type="InterPro" id="IPR036412">
    <property type="entry name" value="HAD-like_sf"/>
</dbReference>
<dbReference type="SUPFAM" id="SSF52540">
    <property type="entry name" value="P-loop containing nucleoside triphosphate hydrolases"/>
    <property type="match status" value="1"/>
</dbReference>
<accession>A0A9P4VMH2</accession>
<dbReference type="InterPro" id="IPR027417">
    <property type="entry name" value="P-loop_NTPase"/>
</dbReference>
<dbReference type="EMBL" id="MU006116">
    <property type="protein sequence ID" value="KAF2834672.1"/>
    <property type="molecule type" value="Genomic_DNA"/>
</dbReference>
<dbReference type="CDD" id="cd06223">
    <property type="entry name" value="PRTases_typeI"/>
    <property type="match status" value="1"/>
</dbReference>
<dbReference type="InterPro" id="IPR023214">
    <property type="entry name" value="HAD_sf"/>
</dbReference>
<dbReference type="Pfam" id="PF12710">
    <property type="entry name" value="HAD"/>
    <property type="match status" value="1"/>
</dbReference>
<dbReference type="GO" id="GO:0006564">
    <property type="term" value="P:L-serine biosynthetic process"/>
    <property type="evidence" value="ECO:0007669"/>
    <property type="project" value="TreeGrafter"/>
</dbReference>
<dbReference type="Gene3D" id="3.40.50.2020">
    <property type="match status" value="1"/>
</dbReference>
<evidence type="ECO:0000313" key="3">
    <source>
        <dbReference type="Proteomes" id="UP000799429"/>
    </source>
</evidence>
<dbReference type="GO" id="GO:0005737">
    <property type="term" value="C:cytoplasm"/>
    <property type="evidence" value="ECO:0007669"/>
    <property type="project" value="TreeGrafter"/>
</dbReference>
<name>A0A9P4VMH2_9PEZI</name>
<gene>
    <name evidence="2" type="ORF">M501DRAFT_943718</name>
</gene>
<dbReference type="Pfam" id="PF14681">
    <property type="entry name" value="UPRTase"/>
    <property type="match status" value="1"/>
</dbReference>
<dbReference type="Pfam" id="PF13207">
    <property type="entry name" value="AAA_17"/>
    <property type="match status" value="1"/>
</dbReference>
<protein>
    <recommendedName>
        <fullName evidence="1">Phosphoribosyltransferase domain-containing protein</fullName>
    </recommendedName>
</protein>
<feature type="domain" description="Phosphoribosyltransferase" evidence="1">
    <location>
        <begin position="460"/>
        <end position="656"/>
    </location>
</feature>
<dbReference type="InterPro" id="IPR029057">
    <property type="entry name" value="PRTase-like"/>
</dbReference>
<evidence type="ECO:0000313" key="2">
    <source>
        <dbReference type="EMBL" id="KAF2834672.1"/>
    </source>
</evidence>
<keyword evidence="3" id="KW-1185">Reference proteome</keyword>
<dbReference type="OrthoDB" id="5416609at2759"/>
<comment type="caution">
    <text evidence="2">The sequence shown here is derived from an EMBL/GenBank/DDBJ whole genome shotgun (WGS) entry which is preliminary data.</text>
</comment>
<sequence>MSNLKQIVIGLYGVPGVGKTFLLAGLKESFGEEEYDFYEGSEMISKVVPGGLNAFHKLEKEEKAHWRQVAIDKIRERSANNRKVAVVTGHFMFWDEEKEAGYTVMTRKDLEVYSHIIYLDIPTAIVLRRRSADNDRARAPVSEAHLSKWQQDEKTQLRDLCRRHGILFLAMSKPSPRAVLTLLRDFGKHSESYNTSVAVRELDSVITAEQPGLNTAVVLDADRTLAPEDTGSLFWKKLKGRESTLKELFSGPLQYSYTAFRQASLLHEEVTDDDQFEALCRTIAGEVTMYPEFKSLLKVVAEENHTQAVVVSCGLRRVWEMVLEREGVSHSVKVIGGGRISDGFVVTANVKAALVRQLRATHGMHVWAFGDSPLDLEMLKEANHAVVVVGDETSRSKTMEADLRSSIAKGLRTRQALLPPDVLPRLDPMILPIVSFSERGFIDSIINNHRKPDIRVIEATNTNAARLLMTATRDERHCGPMLREAHRRIGAYLATHFLTELIGIEEYLIPHVQGHKTSGYRLLNEDKTSVVALMRGGEPMALGVNDVFPLAMFIHARCPVDIELQHLAGQTTVLLVDSVVNSGKTVVQFIERVRELNPTIRIVVVAGVIQSRSVRGENPNQGLASQRDVSLVTLRLSENAFTGRGTTDTGNRLFNTTHIC</sequence>
<organism evidence="2 3">
    <name type="scientific">Patellaria atrata CBS 101060</name>
    <dbReference type="NCBI Taxonomy" id="1346257"/>
    <lineage>
        <taxon>Eukaryota</taxon>
        <taxon>Fungi</taxon>
        <taxon>Dikarya</taxon>
        <taxon>Ascomycota</taxon>
        <taxon>Pezizomycotina</taxon>
        <taxon>Dothideomycetes</taxon>
        <taxon>Dothideomycetes incertae sedis</taxon>
        <taxon>Patellariales</taxon>
        <taxon>Patellariaceae</taxon>
        <taxon>Patellaria</taxon>
    </lineage>
</organism>
<dbReference type="SUPFAM" id="SSF53271">
    <property type="entry name" value="PRTase-like"/>
    <property type="match status" value="1"/>
</dbReference>
<dbReference type="AlphaFoldDB" id="A0A9P4VMH2"/>